<dbReference type="Pfam" id="PF11848">
    <property type="entry name" value="DUF3368"/>
    <property type="match status" value="1"/>
</dbReference>
<gene>
    <name evidence="1" type="ORF">GAH_01943</name>
</gene>
<dbReference type="HOGENOM" id="CLU_115769_1_0_2"/>
<dbReference type="InterPro" id="IPR021799">
    <property type="entry name" value="PIN-like_prokaryotic"/>
</dbReference>
<sequence>MIVVSNTSPLVVLSNIGELDLLKFLFERIIIPRGVAEEFGEVTPEWIEVRDVQNRIVVDLLKEKLHTGEAEAIALAVELKADLMIIDDKSARNTASSLGLRVIGTVGLILLGKKRGYYAEIKPVVNNLLKKGFRLSKEVVEQILKDAGEL</sequence>
<dbReference type="STRING" id="113653.GAH_01943"/>
<reference evidence="1 2" key="1">
    <citation type="submission" date="2015-04" db="EMBL/GenBank/DDBJ databases">
        <title>The complete genome sequence of the hyperthermophilic, obligate iron-reducing archaeon Geoglobus ahangari strain 234T.</title>
        <authorList>
            <person name="Manzella M.P."/>
            <person name="Holmes D.E."/>
            <person name="Rocheleau J.M."/>
            <person name="Chung A."/>
            <person name="Reguera G."/>
            <person name="Kashefi K."/>
        </authorList>
    </citation>
    <scope>NUCLEOTIDE SEQUENCE [LARGE SCALE GENOMIC DNA]</scope>
    <source>
        <strain evidence="1 2">234</strain>
    </source>
</reference>
<dbReference type="PANTHER" id="PTHR39550:SF1">
    <property type="entry name" value="SLL0658 PROTEIN"/>
    <property type="match status" value="1"/>
</dbReference>
<dbReference type="KEGG" id="gah:GAH_01943"/>
<evidence type="ECO:0000313" key="2">
    <source>
        <dbReference type="Proteomes" id="UP000034723"/>
    </source>
</evidence>
<dbReference type="EMBL" id="CP011267">
    <property type="protein sequence ID" value="AKG90784.1"/>
    <property type="molecule type" value="Genomic_DNA"/>
</dbReference>
<dbReference type="RefSeq" id="WP_048096411.1">
    <property type="nucleotide sequence ID" value="NZ_CP011267.1"/>
</dbReference>
<protein>
    <submittedName>
        <fullName evidence="1">Putative nucleic acid-binding protein, contains PIN domain</fullName>
    </submittedName>
</protein>
<accession>A0A0F7ID08</accession>
<dbReference type="PANTHER" id="PTHR39550">
    <property type="entry name" value="SLL0658 PROTEIN"/>
    <property type="match status" value="1"/>
</dbReference>
<dbReference type="Proteomes" id="UP000034723">
    <property type="component" value="Chromosome"/>
</dbReference>
<organism evidence="1 2">
    <name type="scientific">Geoglobus ahangari</name>
    <dbReference type="NCBI Taxonomy" id="113653"/>
    <lineage>
        <taxon>Archaea</taxon>
        <taxon>Methanobacteriati</taxon>
        <taxon>Methanobacteriota</taxon>
        <taxon>Archaeoglobi</taxon>
        <taxon>Archaeoglobales</taxon>
        <taxon>Archaeoglobaceae</taxon>
        <taxon>Geoglobus</taxon>
    </lineage>
</organism>
<evidence type="ECO:0000313" key="1">
    <source>
        <dbReference type="EMBL" id="AKG90784.1"/>
    </source>
</evidence>
<dbReference type="PATRIC" id="fig|113653.22.peg.1911"/>
<proteinExistence type="predicted"/>
<keyword evidence="2" id="KW-1185">Reference proteome</keyword>
<dbReference type="OrthoDB" id="323844at2157"/>
<name>A0A0F7ID08_9EURY</name>
<dbReference type="InParanoid" id="A0A0F7ID08"/>
<dbReference type="AlphaFoldDB" id="A0A0F7ID08"/>
<dbReference type="GeneID" id="24804508"/>